<dbReference type="EMBL" id="UOFO01000007">
    <property type="protein sequence ID" value="VAW83466.1"/>
    <property type="molecule type" value="Genomic_DNA"/>
</dbReference>
<dbReference type="PANTHER" id="PTHR33755">
    <property type="entry name" value="TOXIN PARE1-RELATED"/>
    <property type="match status" value="1"/>
</dbReference>
<keyword evidence="2" id="KW-1277">Toxin-antitoxin system</keyword>
<proteinExistence type="inferred from homology"/>
<dbReference type="Gene3D" id="3.30.2310.20">
    <property type="entry name" value="RelE-like"/>
    <property type="match status" value="1"/>
</dbReference>
<reference evidence="3" key="1">
    <citation type="submission" date="2018-06" db="EMBL/GenBank/DDBJ databases">
        <authorList>
            <person name="Zhirakovskaya E."/>
        </authorList>
    </citation>
    <scope>NUCLEOTIDE SEQUENCE</scope>
</reference>
<comment type="similarity">
    <text evidence="1">Belongs to the RelE toxin family.</text>
</comment>
<dbReference type="Pfam" id="PF05016">
    <property type="entry name" value="ParE_toxin"/>
    <property type="match status" value="1"/>
</dbReference>
<protein>
    <recommendedName>
        <fullName evidence="4">Death on curing protein, Doc toxin</fullName>
    </recommendedName>
</protein>
<dbReference type="InterPro" id="IPR051803">
    <property type="entry name" value="TA_system_RelE-like_toxin"/>
</dbReference>
<dbReference type="PANTHER" id="PTHR33755:SF5">
    <property type="entry name" value="TYPE II TOXIN-ANTITOXIN SYSTEM RELE_PARE FAMILY TOXIN"/>
    <property type="match status" value="1"/>
</dbReference>
<dbReference type="InterPro" id="IPR035093">
    <property type="entry name" value="RelE/ParE_toxin_dom_sf"/>
</dbReference>
<evidence type="ECO:0000313" key="3">
    <source>
        <dbReference type="EMBL" id="VAW83466.1"/>
    </source>
</evidence>
<name>A0A3B0ZS78_9ZZZZ</name>
<evidence type="ECO:0000256" key="2">
    <source>
        <dbReference type="ARBA" id="ARBA00022649"/>
    </source>
</evidence>
<dbReference type="InterPro" id="IPR007712">
    <property type="entry name" value="RelE/ParE_toxin"/>
</dbReference>
<evidence type="ECO:0000256" key="1">
    <source>
        <dbReference type="ARBA" id="ARBA00006226"/>
    </source>
</evidence>
<gene>
    <name evidence="3" type="ORF">MNBD_GAMMA16-309</name>
</gene>
<evidence type="ECO:0008006" key="4">
    <source>
        <dbReference type="Google" id="ProtNLM"/>
    </source>
</evidence>
<sequence length="106" mass="12691">MAKIVWTEPALSDLKDVAEYIALDKLYAAKKFVNNVFSIVDRLENFPDSGRRPPELKRSRYKEVIANPCRIFYRFDKKNNIVYILFVMRSERQLLKYMLEERDLEP</sequence>
<accession>A0A3B0ZS78</accession>
<dbReference type="AlphaFoldDB" id="A0A3B0ZS78"/>
<organism evidence="3">
    <name type="scientific">hydrothermal vent metagenome</name>
    <dbReference type="NCBI Taxonomy" id="652676"/>
    <lineage>
        <taxon>unclassified sequences</taxon>
        <taxon>metagenomes</taxon>
        <taxon>ecological metagenomes</taxon>
    </lineage>
</organism>